<keyword evidence="5" id="KW-0788">Thiol protease</keyword>
<keyword evidence="9" id="KW-1185">Reference proteome</keyword>
<dbReference type="Gene3D" id="3.90.1720.10">
    <property type="entry name" value="endopeptidase domain like (from Nostoc punctiforme)"/>
    <property type="match status" value="1"/>
</dbReference>
<dbReference type="InterPro" id="IPR038765">
    <property type="entry name" value="Papain-like_cys_pep_sf"/>
</dbReference>
<keyword evidence="4" id="KW-0378">Hydrolase</keyword>
<comment type="caution">
    <text evidence="8">The sequence shown here is derived from an EMBL/GenBank/DDBJ whole genome shotgun (WGS) entry which is preliminary data.</text>
</comment>
<dbReference type="OrthoDB" id="9813368at2"/>
<protein>
    <submittedName>
        <fullName evidence="8">Peptidase</fullName>
    </submittedName>
</protein>
<dbReference type="Proteomes" id="UP000234950">
    <property type="component" value="Unassembled WGS sequence"/>
</dbReference>
<keyword evidence="6" id="KW-0175">Coiled coil</keyword>
<evidence type="ECO:0000313" key="8">
    <source>
        <dbReference type="EMBL" id="PLS07120.1"/>
    </source>
</evidence>
<feature type="coiled-coil region" evidence="6">
    <location>
        <begin position="61"/>
        <end position="95"/>
    </location>
</feature>
<dbReference type="Gene3D" id="6.10.250.3150">
    <property type="match status" value="1"/>
</dbReference>
<dbReference type="EMBL" id="PGVE01000028">
    <property type="protein sequence ID" value="PLS07120.1"/>
    <property type="molecule type" value="Genomic_DNA"/>
</dbReference>
<evidence type="ECO:0000256" key="6">
    <source>
        <dbReference type="SAM" id="Coils"/>
    </source>
</evidence>
<feature type="coiled-coil region" evidence="6">
    <location>
        <begin position="164"/>
        <end position="194"/>
    </location>
</feature>
<dbReference type="Pfam" id="PF00877">
    <property type="entry name" value="NLPC_P60"/>
    <property type="match status" value="1"/>
</dbReference>
<dbReference type="Pfam" id="PF24568">
    <property type="entry name" value="CC_PcsB"/>
    <property type="match status" value="1"/>
</dbReference>
<keyword evidence="3" id="KW-0732">Signal</keyword>
<proteinExistence type="inferred from homology"/>
<dbReference type="SUPFAM" id="SSF54001">
    <property type="entry name" value="Cysteine proteinases"/>
    <property type="match status" value="1"/>
</dbReference>
<gene>
    <name evidence="8" type="ORF">CVD27_05415</name>
</gene>
<evidence type="ECO:0000259" key="7">
    <source>
        <dbReference type="PROSITE" id="PS51935"/>
    </source>
</evidence>
<feature type="domain" description="NlpC/P60" evidence="7">
    <location>
        <begin position="222"/>
        <end position="349"/>
    </location>
</feature>
<evidence type="ECO:0000256" key="1">
    <source>
        <dbReference type="ARBA" id="ARBA00007074"/>
    </source>
</evidence>
<comment type="similarity">
    <text evidence="1">Belongs to the peptidase C40 family.</text>
</comment>
<dbReference type="GO" id="GO:0008234">
    <property type="term" value="F:cysteine-type peptidase activity"/>
    <property type="evidence" value="ECO:0007669"/>
    <property type="project" value="UniProtKB-KW"/>
</dbReference>
<organism evidence="8 9">
    <name type="scientific">Neobacillus cucumis</name>
    <dbReference type="NCBI Taxonomy" id="1740721"/>
    <lineage>
        <taxon>Bacteria</taxon>
        <taxon>Bacillati</taxon>
        <taxon>Bacillota</taxon>
        <taxon>Bacilli</taxon>
        <taxon>Bacillales</taxon>
        <taxon>Bacillaceae</taxon>
        <taxon>Neobacillus</taxon>
    </lineage>
</organism>
<dbReference type="AlphaFoldDB" id="A0A2N5HNM4"/>
<dbReference type="InterPro" id="IPR051202">
    <property type="entry name" value="Peptidase_C40"/>
</dbReference>
<evidence type="ECO:0000256" key="4">
    <source>
        <dbReference type="ARBA" id="ARBA00022801"/>
    </source>
</evidence>
<dbReference type="InterPro" id="IPR000064">
    <property type="entry name" value="NLP_P60_dom"/>
</dbReference>
<dbReference type="PANTHER" id="PTHR47053">
    <property type="entry name" value="MUREIN DD-ENDOPEPTIDASE MEPH-RELATED"/>
    <property type="match status" value="1"/>
</dbReference>
<dbReference type="PROSITE" id="PS51935">
    <property type="entry name" value="NLPC_P60"/>
    <property type="match status" value="1"/>
</dbReference>
<name>A0A2N5HNM4_9BACI</name>
<reference evidence="8 9" key="1">
    <citation type="submission" date="2017-11" db="EMBL/GenBank/DDBJ databases">
        <title>Comparitive Functional Genomics of Dry Heat Resistant strains isolated from the Viking Spacecraft.</title>
        <authorList>
            <person name="Seuylemezian A."/>
            <person name="Cooper K."/>
            <person name="Vaishampayan P."/>
        </authorList>
    </citation>
    <scope>NUCLEOTIDE SEQUENCE [LARGE SCALE GENOMIC DNA]</scope>
    <source>
        <strain evidence="8 9">V32-6</strain>
    </source>
</reference>
<dbReference type="InterPro" id="IPR057309">
    <property type="entry name" value="PcsB_CC"/>
</dbReference>
<sequence length="349" mass="39031">MIKKVLILWGISIFLSTAGVDFSKPIVHAEVLGDLHNKPSLPPSVPSSNLNNKFIQVSKDIEENTAAIQEADQNQKKLQVEIEKLEKDIDIIKGNLEKRTTILKQRALAYQRSDQHIAYLEVLLGSTSLSDFFNRVGAVAAIADADQELIKQQENEQRKFVYKKESLNNKLTVLAQLKDNLKKRKTYLEKQQAEYKQIAMQAEREVPQDSQPNITVPVKSKNGYIHTVTNAGKKYIGKSVYVFGGGRTAYDIANGRFDCSGFVHWAFAQAGINIGQNTDSIKREGREISSANMQPGDLVFFDTYKKDGHVGIYIGNGKFIGSQSSTGVAIADMKQGYWKETFNGRVIRI</sequence>
<dbReference type="GO" id="GO:0006508">
    <property type="term" value="P:proteolysis"/>
    <property type="evidence" value="ECO:0007669"/>
    <property type="project" value="UniProtKB-KW"/>
</dbReference>
<dbReference type="PANTHER" id="PTHR47053:SF1">
    <property type="entry name" value="MUREIN DD-ENDOPEPTIDASE MEPH-RELATED"/>
    <property type="match status" value="1"/>
</dbReference>
<evidence type="ECO:0000256" key="5">
    <source>
        <dbReference type="ARBA" id="ARBA00022807"/>
    </source>
</evidence>
<keyword evidence="2" id="KW-0645">Protease</keyword>
<evidence type="ECO:0000313" key="9">
    <source>
        <dbReference type="Proteomes" id="UP000234950"/>
    </source>
</evidence>
<accession>A0A2N5HNM4</accession>
<evidence type="ECO:0000256" key="3">
    <source>
        <dbReference type="ARBA" id="ARBA00022729"/>
    </source>
</evidence>
<evidence type="ECO:0000256" key="2">
    <source>
        <dbReference type="ARBA" id="ARBA00022670"/>
    </source>
</evidence>